<protein>
    <submittedName>
        <fullName evidence="2">Uncharacterized protein</fullName>
    </submittedName>
</protein>
<keyword evidence="3" id="KW-1185">Reference proteome</keyword>
<accession>A0A9W7DVE2</accession>
<proteinExistence type="predicted"/>
<name>A0A9W7DVE2_9STRA</name>
<feature type="region of interest" description="Disordered" evidence="1">
    <location>
        <begin position="85"/>
        <end position="136"/>
    </location>
</feature>
<feature type="compositionally biased region" description="Basic and acidic residues" evidence="1">
    <location>
        <begin position="1"/>
        <end position="14"/>
    </location>
</feature>
<feature type="compositionally biased region" description="Gly residues" evidence="1">
    <location>
        <begin position="127"/>
        <end position="136"/>
    </location>
</feature>
<dbReference type="EMBL" id="BRXZ01003525">
    <property type="protein sequence ID" value="GMH56387.1"/>
    <property type="molecule type" value="Genomic_DNA"/>
</dbReference>
<reference evidence="2" key="1">
    <citation type="submission" date="2022-07" db="EMBL/GenBank/DDBJ databases">
        <title>Genome analysis of Parmales, a sister group of diatoms, reveals the evolutionary specialization of diatoms from phago-mixotrophs to photoautotrophs.</title>
        <authorList>
            <person name="Ban H."/>
            <person name="Sato S."/>
            <person name="Yoshikawa S."/>
            <person name="Kazumasa Y."/>
            <person name="Nakamura Y."/>
            <person name="Ichinomiya M."/>
            <person name="Saitoh K."/>
            <person name="Sato N."/>
            <person name="Blanc-Mathieu R."/>
            <person name="Endo H."/>
            <person name="Kuwata A."/>
            <person name="Ogata H."/>
        </authorList>
    </citation>
    <scope>NUCLEOTIDE SEQUENCE</scope>
</reference>
<dbReference type="Proteomes" id="UP001165082">
    <property type="component" value="Unassembled WGS sequence"/>
</dbReference>
<feature type="non-terminal residue" evidence="2">
    <location>
        <position position="136"/>
    </location>
</feature>
<feature type="region of interest" description="Disordered" evidence="1">
    <location>
        <begin position="1"/>
        <end position="52"/>
    </location>
</feature>
<evidence type="ECO:0000256" key="1">
    <source>
        <dbReference type="SAM" id="MobiDB-lite"/>
    </source>
</evidence>
<evidence type="ECO:0000313" key="3">
    <source>
        <dbReference type="Proteomes" id="UP001165082"/>
    </source>
</evidence>
<dbReference type="AlphaFoldDB" id="A0A9W7DVE2"/>
<feature type="compositionally biased region" description="Acidic residues" evidence="1">
    <location>
        <begin position="18"/>
        <end position="41"/>
    </location>
</feature>
<comment type="caution">
    <text evidence="2">The sequence shown here is derived from an EMBL/GenBank/DDBJ whole genome shotgun (WGS) entry which is preliminary data.</text>
</comment>
<sequence>MKMESEEGTDHKGGNSDVNDEDNDDDNNNNDPNNEEEEGDAPLEGNLGAAAVSHSYQQIKMVARLTEPDQEKSEELSNKKLQSYAKPVQWEEEHGGVIGGCWQFKEEEGENEEGKNEGDGEEEEGENGVGGENESG</sequence>
<evidence type="ECO:0000313" key="2">
    <source>
        <dbReference type="EMBL" id="GMH56387.1"/>
    </source>
</evidence>
<gene>
    <name evidence="2" type="ORF">TrRE_jg10399</name>
</gene>
<organism evidence="2 3">
    <name type="scientific">Triparma retinervis</name>
    <dbReference type="NCBI Taxonomy" id="2557542"/>
    <lineage>
        <taxon>Eukaryota</taxon>
        <taxon>Sar</taxon>
        <taxon>Stramenopiles</taxon>
        <taxon>Ochrophyta</taxon>
        <taxon>Bolidophyceae</taxon>
        <taxon>Parmales</taxon>
        <taxon>Triparmaceae</taxon>
        <taxon>Triparma</taxon>
    </lineage>
</organism>